<dbReference type="AlphaFoldDB" id="A0A699W0D2"/>
<feature type="domain" description="PH" evidence="1">
    <location>
        <begin position="1"/>
        <end position="52"/>
    </location>
</feature>
<dbReference type="PROSITE" id="PS50003">
    <property type="entry name" value="PH_DOMAIN"/>
    <property type="match status" value="1"/>
</dbReference>
<accession>A0A699W0D2</accession>
<dbReference type="InterPro" id="IPR001849">
    <property type="entry name" value="PH_domain"/>
</dbReference>
<sequence>LSRPSGSKVDDMAAYAFAIAKEEDTHEPIAFQEATNSSDKNEWVHAMEEWMISLKKNHTWELAGQPPG</sequence>
<organism evidence="2">
    <name type="scientific">Tanacetum cinerariifolium</name>
    <name type="common">Dalmatian daisy</name>
    <name type="synonym">Chrysanthemum cinerariifolium</name>
    <dbReference type="NCBI Taxonomy" id="118510"/>
    <lineage>
        <taxon>Eukaryota</taxon>
        <taxon>Viridiplantae</taxon>
        <taxon>Streptophyta</taxon>
        <taxon>Embryophyta</taxon>
        <taxon>Tracheophyta</taxon>
        <taxon>Spermatophyta</taxon>
        <taxon>Magnoliopsida</taxon>
        <taxon>eudicotyledons</taxon>
        <taxon>Gunneridae</taxon>
        <taxon>Pentapetalae</taxon>
        <taxon>asterids</taxon>
        <taxon>campanulids</taxon>
        <taxon>Asterales</taxon>
        <taxon>Asteraceae</taxon>
        <taxon>Asteroideae</taxon>
        <taxon>Anthemideae</taxon>
        <taxon>Anthemidinae</taxon>
        <taxon>Tanacetum</taxon>
    </lineage>
</organism>
<dbReference type="EMBL" id="BKCJ011512861">
    <property type="protein sequence ID" value="GFD39208.1"/>
    <property type="molecule type" value="Genomic_DNA"/>
</dbReference>
<evidence type="ECO:0000313" key="2">
    <source>
        <dbReference type="EMBL" id="GFD39208.1"/>
    </source>
</evidence>
<reference evidence="2" key="1">
    <citation type="journal article" date="2019" name="Sci. Rep.">
        <title>Draft genome of Tanacetum cinerariifolium, the natural source of mosquito coil.</title>
        <authorList>
            <person name="Yamashiro T."/>
            <person name="Shiraishi A."/>
            <person name="Satake H."/>
            <person name="Nakayama K."/>
        </authorList>
    </citation>
    <scope>NUCLEOTIDE SEQUENCE</scope>
</reference>
<feature type="non-terminal residue" evidence="2">
    <location>
        <position position="1"/>
    </location>
</feature>
<gene>
    <name evidence="2" type="ORF">Tci_911177</name>
</gene>
<name>A0A699W0D2_TANCI</name>
<proteinExistence type="predicted"/>
<protein>
    <submittedName>
        <fullName evidence="2">Retrotransposon protein, putative, Ty1-copia subclass</fullName>
    </submittedName>
</protein>
<evidence type="ECO:0000259" key="1">
    <source>
        <dbReference type="PROSITE" id="PS50003"/>
    </source>
</evidence>
<comment type="caution">
    <text evidence="2">The sequence shown here is derived from an EMBL/GenBank/DDBJ whole genome shotgun (WGS) entry which is preliminary data.</text>
</comment>